<evidence type="ECO:0000256" key="2">
    <source>
        <dbReference type="ARBA" id="ARBA00022475"/>
    </source>
</evidence>
<proteinExistence type="predicted"/>
<feature type="transmembrane region" description="Helical" evidence="6">
    <location>
        <begin position="203"/>
        <end position="222"/>
    </location>
</feature>
<organism evidence="7 8">
    <name type="scientific">Alkalibacterium thalassium</name>
    <dbReference type="NCBI Taxonomy" id="426701"/>
    <lineage>
        <taxon>Bacteria</taxon>
        <taxon>Bacillati</taxon>
        <taxon>Bacillota</taxon>
        <taxon>Bacilli</taxon>
        <taxon>Lactobacillales</taxon>
        <taxon>Carnobacteriaceae</taxon>
        <taxon>Alkalibacterium</taxon>
    </lineage>
</organism>
<keyword evidence="7" id="KW-0813">Transport</keyword>
<keyword evidence="2" id="KW-1003">Cell membrane</keyword>
<protein>
    <submittedName>
        <fullName evidence="7">Simple sugar transport system permease protein</fullName>
    </submittedName>
</protein>
<dbReference type="EMBL" id="FNFK01000013">
    <property type="protein sequence ID" value="SDK11801.1"/>
    <property type="molecule type" value="Genomic_DNA"/>
</dbReference>
<feature type="transmembrane region" description="Helical" evidence="6">
    <location>
        <begin position="36"/>
        <end position="57"/>
    </location>
</feature>
<dbReference type="CDD" id="cd06580">
    <property type="entry name" value="TM_PBP1_transp_TpRbsC_like"/>
    <property type="match status" value="1"/>
</dbReference>
<dbReference type="PANTHER" id="PTHR43370:SF1">
    <property type="entry name" value="GUANOSINE ABC TRANSPORTER PERMEASE PROTEIN NUPQ"/>
    <property type="match status" value="1"/>
</dbReference>
<sequence>MDIIQLLQLIVSSSLMFAAPLILTALGGTFSERGGVVNIGLEGIMVMGAFMSAIFNIQFFGTFGNMTPWVGLLAGGVIGLLFSILHAVATINLRADHIVSGTVINLAAPALAVFLTRAIFGAAQTGPLPRAFGRSNIFLLHRIPVIGPIFFRNTSGPAYLGIIIAVIAWFILFKTRFGLRLRSVGEHPHAAETLGIKVYTMKYAGVLISGFLGGMGGAIQAQAIHNEFGILTVAGQGFIAMAAMIFGKWNPLGAMGAAIFFGFAQSLARIGNHIPIIQDISNIWLQVLPYLLTILVLVGVIGRAEAPAAIGKTYIKSK</sequence>
<evidence type="ECO:0000313" key="8">
    <source>
        <dbReference type="Proteomes" id="UP000199433"/>
    </source>
</evidence>
<accession>A0A1G8Z9R8</accession>
<evidence type="ECO:0000256" key="4">
    <source>
        <dbReference type="ARBA" id="ARBA00022989"/>
    </source>
</evidence>
<keyword evidence="4 6" id="KW-1133">Transmembrane helix</keyword>
<dbReference type="OrthoDB" id="9792579at2"/>
<feature type="transmembrane region" description="Helical" evidence="6">
    <location>
        <begin position="283"/>
        <end position="302"/>
    </location>
</feature>
<dbReference type="Proteomes" id="UP000199433">
    <property type="component" value="Unassembled WGS sequence"/>
</dbReference>
<evidence type="ECO:0000256" key="6">
    <source>
        <dbReference type="SAM" id="Phobius"/>
    </source>
</evidence>
<name>A0A1G8Z9R8_9LACT</name>
<dbReference type="PANTHER" id="PTHR43370">
    <property type="entry name" value="SUGAR ABC TRANSPORTER INTEGRAL MEMBRANE PROTEIN-RELATED"/>
    <property type="match status" value="1"/>
</dbReference>
<dbReference type="GO" id="GO:0022857">
    <property type="term" value="F:transmembrane transporter activity"/>
    <property type="evidence" value="ECO:0007669"/>
    <property type="project" value="InterPro"/>
</dbReference>
<keyword evidence="3 6" id="KW-0812">Transmembrane</keyword>
<feature type="transmembrane region" description="Helical" evidence="6">
    <location>
        <begin position="7"/>
        <end position="30"/>
    </location>
</feature>
<dbReference type="GO" id="GO:0005886">
    <property type="term" value="C:plasma membrane"/>
    <property type="evidence" value="ECO:0007669"/>
    <property type="project" value="UniProtKB-SubCell"/>
</dbReference>
<reference evidence="8" key="1">
    <citation type="submission" date="2016-10" db="EMBL/GenBank/DDBJ databases">
        <authorList>
            <person name="Varghese N."/>
            <person name="Submissions S."/>
        </authorList>
    </citation>
    <scope>NUCLEOTIDE SEQUENCE [LARGE SCALE GENOMIC DNA]</scope>
    <source>
        <strain evidence="8">DSM 19181</strain>
    </source>
</reference>
<dbReference type="InterPro" id="IPR001851">
    <property type="entry name" value="ABC_transp_permease"/>
</dbReference>
<evidence type="ECO:0000256" key="3">
    <source>
        <dbReference type="ARBA" id="ARBA00022692"/>
    </source>
</evidence>
<feature type="transmembrane region" description="Helical" evidence="6">
    <location>
        <begin position="69"/>
        <end position="91"/>
    </location>
</feature>
<evidence type="ECO:0000256" key="5">
    <source>
        <dbReference type="ARBA" id="ARBA00023136"/>
    </source>
</evidence>
<evidence type="ECO:0000256" key="1">
    <source>
        <dbReference type="ARBA" id="ARBA00004651"/>
    </source>
</evidence>
<dbReference type="Pfam" id="PF02653">
    <property type="entry name" value="BPD_transp_2"/>
    <property type="match status" value="1"/>
</dbReference>
<evidence type="ECO:0000313" key="7">
    <source>
        <dbReference type="EMBL" id="SDK11801.1"/>
    </source>
</evidence>
<gene>
    <name evidence="7" type="ORF">SAMN04488098_101331</name>
</gene>
<feature type="transmembrane region" description="Helical" evidence="6">
    <location>
        <begin position="97"/>
        <end position="120"/>
    </location>
</feature>
<dbReference type="RefSeq" id="WP_091266116.1">
    <property type="nucleotide sequence ID" value="NZ_FNFK01000013.1"/>
</dbReference>
<keyword evidence="7" id="KW-0762">Sugar transport</keyword>
<keyword evidence="8" id="KW-1185">Reference proteome</keyword>
<dbReference type="STRING" id="426701.SAMN04488098_101331"/>
<dbReference type="AlphaFoldDB" id="A0A1G8Z9R8"/>
<comment type="subcellular location">
    <subcellularLocation>
        <location evidence="1">Cell membrane</location>
        <topology evidence="1">Multi-pass membrane protein</topology>
    </subcellularLocation>
</comment>
<feature type="transmembrane region" description="Helical" evidence="6">
    <location>
        <begin position="157"/>
        <end position="173"/>
    </location>
</feature>
<keyword evidence="5 6" id="KW-0472">Membrane</keyword>